<evidence type="ECO:0000313" key="9">
    <source>
        <dbReference type="EMBL" id="MDN4162971.1"/>
    </source>
</evidence>
<evidence type="ECO:0000256" key="5">
    <source>
        <dbReference type="ARBA" id="ARBA00023002"/>
    </source>
</evidence>
<proteinExistence type="inferred from homology"/>
<dbReference type="InterPro" id="IPR013786">
    <property type="entry name" value="AcylCoA_DH/ox_N"/>
</dbReference>
<keyword evidence="5" id="KW-0560">Oxidoreductase</keyword>
<evidence type="ECO:0000256" key="3">
    <source>
        <dbReference type="ARBA" id="ARBA00022630"/>
    </source>
</evidence>
<evidence type="ECO:0000256" key="1">
    <source>
        <dbReference type="ARBA" id="ARBA00001974"/>
    </source>
</evidence>
<dbReference type="Gene3D" id="1.10.540.10">
    <property type="entry name" value="Acyl-CoA dehydrogenase/oxidase, N-terminal domain"/>
    <property type="match status" value="2"/>
</dbReference>
<evidence type="ECO:0000256" key="2">
    <source>
        <dbReference type="ARBA" id="ARBA00009347"/>
    </source>
</evidence>
<comment type="caution">
    <text evidence="9">The sequence shown here is derived from an EMBL/GenBank/DDBJ whole genome shotgun (WGS) entry which is preliminary data.</text>
</comment>
<gene>
    <name evidence="9" type="ORF">QWY29_16500</name>
</gene>
<dbReference type="Pfam" id="PF00441">
    <property type="entry name" value="Acyl-CoA_dh_1"/>
    <property type="match status" value="2"/>
</dbReference>
<dbReference type="Pfam" id="PF02771">
    <property type="entry name" value="Acyl-CoA_dh_N"/>
    <property type="match status" value="2"/>
</dbReference>
<dbReference type="Gene3D" id="2.40.110.10">
    <property type="entry name" value="Butyryl-CoA Dehydrogenase, subunit A, domain 2"/>
    <property type="match status" value="2"/>
</dbReference>
<keyword evidence="3" id="KW-0285">Flavoprotein</keyword>
<keyword evidence="4" id="KW-0274">FAD</keyword>
<feature type="domain" description="Acyl-CoA dehydrogenase/oxidase C-terminal" evidence="6">
    <location>
        <begin position="585"/>
        <end position="731"/>
    </location>
</feature>
<evidence type="ECO:0000313" key="10">
    <source>
        <dbReference type="Proteomes" id="UP001168537"/>
    </source>
</evidence>
<dbReference type="SUPFAM" id="SSF47203">
    <property type="entry name" value="Acyl-CoA dehydrogenase C-terminal domain-like"/>
    <property type="match status" value="2"/>
</dbReference>
<organism evidence="9 10">
    <name type="scientific">Nocardioides abyssi</name>
    <dbReference type="NCBI Taxonomy" id="3058370"/>
    <lineage>
        <taxon>Bacteria</taxon>
        <taxon>Bacillati</taxon>
        <taxon>Actinomycetota</taxon>
        <taxon>Actinomycetes</taxon>
        <taxon>Propionibacteriales</taxon>
        <taxon>Nocardioidaceae</taxon>
        <taxon>Nocardioides</taxon>
    </lineage>
</organism>
<dbReference type="InterPro" id="IPR046373">
    <property type="entry name" value="Acyl-CoA_Oxase/DH_mid-dom_sf"/>
</dbReference>
<dbReference type="PANTHER" id="PTHR43292">
    <property type="entry name" value="ACYL-COA DEHYDROGENASE"/>
    <property type="match status" value="1"/>
</dbReference>
<name>A0ABT8EYD9_9ACTN</name>
<dbReference type="InterPro" id="IPR036250">
    <property type="entry name" value="AcylCo_DH-like_C"/>
</dbReference>
<dbReference type="Proteomes" id="UP001168537">
    <property type="component" value="Unassembled WGS sequence"/>
</dbReference>
<accession>A0ABT8EYD9</accession>
<reference evidence="9" key="1">
    <citation type="submission" date="2023-06" db="EMBL/GenBank/DDBJ databases">
        <title>Draft genome sequence of Nocardioides sp. SOB72.</title>
        <authorList>
            <person name="Zhang G."/>
        </authorList>
    </citation>
    <scope>NUCLEOTIDE SEQUENCE</scope>
    <source>
        <strain evidence="9">SOB72</strain>
    </source>
</reference>
<feature type="domain" description="Acyl-CoA dehydrogenase/oxidase N-terminal" evidence="8">
    <location>
        <begin position="364"/>
        <end position="475"/>
    </location>
</feature>
<feature type="domain" description="Acyl-CoA oxidase/dehydrogenase middle" evidence="7">
    <location>
        <begin position="479"/>
        <end position="570"/>
    </location>
</feature>
<dbReference type="EMBL" id="JAUHJR010000008">
    <property type="protein sequence ID" value="MDN4162971.1"/>
    <property type="molecule type" value="Genomic_DNA"/>
</dbReference>
<dbReference type="RefSeq" id="WP_300962136.1">
    <property type="nucleotide sequence ID" value="NZ_JAUHJR010000008.1"/>
</dbReference>
<dbReference type="InterPro" id="IPR037069">
    <property type="entry name" value="AcylCoA_DH/ox_N_sf"/>
</dbReference>
<feature type="domain" description="Acyl-CoA dehydrogenase/oxidase C-terminal" evidence="6">
    <location>
        <begin position="211"/>
        <end position="336"/>
    </location>
</feature>
<protein>
    <submittedName>
        <fullName evidence="9">Acyl-CoA dehydrogenase</fullName>
    </submittedName>
</protein>
<evidence type="ECO:0000259" key="6">
    <source>
        <dbReference type="Pfam" id="PF00441"/>
    </source>
</evidence>
<dbReference type="SUPFAM" id="SSF56645">
    <property type="entry name" value="Acyl-CoA dehydrogenase NM domain-like"/>
    <property type="match status" value="2"/>
</dbReference>
<dbReference type="PANTHER" id="PTHR43292:SF3">
    <property type="entry name" value="ACYL-COA DEHYDROGENASE FADE29"/>
    <property type="match status" value="1"/>
</dbReference>
<evidence type="ECO:0000259" key="8">
    <source>
        <dbReference type="Pfam" id="PF02771"/>
    </source>
</evidence>
<evidence type="ECO:0000259" key="7">
    <source>
        <dbReference type="Pfam" id="PF02770"/>
    </source>
</evidence>
<feature type="domain" description="Acyl-CoA dehydrogenase/oxidase N-terminal" evidence="8">
    <location>
        <begin position="29"/>
        <end position="113"/>
    </location>
</feature>
<dbReference type="InterPro" id="IPR052161">
    <property type="entry name" value="Mycobact_Acyl-CoA_DH"/>
</dbReference>
<comment type="similarity">
    <text evidence="2">Belongs to the acyl-CoA dehydrogenase family.</text>
</comment>
<dbReference type="InterPro" id="IPR009075">
    <property type="entry name" value="AcylCo_DH/oxidase_C"/>
</dbReference>
<keyword evidence="10" id="KW-1185">Reference proteome</keyword>
<evidence type="ECO:0000256" key="4">
    <source>
        <dbReference type="ARBA" id="ARBA00022827"/>
    </source>
</evidence>
<comment type="cofactor">
    <cofactor evidence="1">
        <name>FAD</name>
        <dbReference type="ChEBI" id="CHEBI:57692"/>
    </cofactor>
</comment>
<dbReference type="InterPro" id="IPR009100">
    <property type="entry name" value="AcylCoA_DH/oxidase_NM_dom_sf"/>
</dbReference>
<dbReference type="InterPro" id="IPR006091">
    <property type="entry name" value="Acyl-CoA_Oxase/DH_mid-dom"/>
</dbReference>
<sequence>MGTDGYTEVDAERAESLDAVRSVITEALERGGDGWREDWAALAANGLTALPVPTEHGGEGLGLAEVAVLLRETGTRARHLPVWETLCCGALVLAAHGTDEQRAALLPGVASGELLLTPALREVGSGLSGPAAATPTTRYDGSAVSGRKLGVTYAEDAARLLVTATGSDGEPVLVLVDPQGPGVELHASPSSARLPEHTVVLDGAPADLVGGADAARSLLEHAVAGLVLTAAGVVAGARDLTAAYVKDRTQFGRSLAQFQAVAMQVADVYITSRLADLAAANAAWRVEHGLDVTDDLAVAAYWICAEAPRAMRTCHHLHGGMGVDETYPMHHYYSWVMDVVHALDTRPEHVQVEDPTTKNLELSADQRALKAELRTYFTGLADHDAHLDIGKDRHGPTYQRVVRQMGADGWMGIGWPKEYGGHGLGEIEQTVFANEAQRADVHLPAVTLQTVGPTLIRYGTQKQKDMFLKRILEGDVHFAIGYSEPDAGTDLASLRTTARRDGDHYVVNGQKLWTTGGHQADYLWLAVRTDPDAPKHKGISILIVDTTDPGYSFTPIITADGSHHVNATYFNDVRVPVDMLVGEENQGWKLITTQLNHERVMLGPAGRIEGLRDRVLDWATKAGVAEQPDVVEVMGRTTAVFRVNELLNWEVARAAATGEISVGDASSSKVFAADQVQHLLDDLTRIVHRHGDPGEAETRHLVDYLDAQAKRNLVLTFGGGVQEVQRELIAMFGLGLPRVPR</sequence>
<dbReference type="Gene3D" id="1.20.140.10">
    <property type="entry name" value="Butyryl-CoA Dehydrogenase, subunit A, domain 3"/>
    <property type="match status" value="2"/>
</dbReference>
<dbReference type="Pfam" id="PF02770">
    <property type="entry name" value="Acyl-CoA_dh_M"/>
    <property type="match status" value="1"/>
</dbReference>